<dbReference type="eggNOG" id="COG0629">
    <property type="taxonomic scope" value="Bacteria"/>
</dbReference>
<dbReference type="Gene3D" id="2.40.50.140">
    <property type="entry name" value="Nucleic acid-binding proteins"/>
    <property type="match status" value="1"/>
</dbReference>
<evidence type="ECO:0000256" key="1">
    <source>
        <dbReference type="ARBA" id="ARBA00023125"/>
    </source>
</evidence>
<evidence type="ECO:0000256" key="2">
    <source>
        <dbReference type="HAMAP-Rule" id="MF_00984"/>
    </source>
</evidence>
<dbReference type="CDD" id="cd04496">
    <property type="entry name" value="SSB_OBF"/>
    <property type="match status" value="1"/>
</dbReference>
<comment type="caution">
    <text evidence="5">The sequence shown here is derived from an EMBL/GenBank/DDBJ whole genome shotgun (WGS) entry which is preliminary data.</text>
</comment>
<dbReference type="GO" id="GO:0003697">
    <property type="term" value="F:single-stranded DNA binding"/>
    <property type="evidence" value="ECO:0007669"/>
    <property type="project" value="UniProtKB-UniRule"/>
</dbReference>
<reference evidence="5" key="2">
    <citation type="submission" date="2013-09" db="EMBL/GenBank/DDBJ databases">
        <title>Draft genome sequence of Anaerotruncus colihominis(DSM 17241).</title>
        <authorList>
            <person name="Sudarsanam P."/>
            <person name="Ley R."/>
            <person name="Guruge J."/>
            <person name="Turnbaugh P.J."/>
            <person name="Mahowald M."/>
            <person name="Liep D."/>
            <person name="Gordon J."/>
        </authorList>
    </citation>
    <scope>NUCLEOTIDE SEQUENCE</scope>
    <source>
        <strain evidence="5">DSM 17241</strain>
    </source>
</reference>
<protein>
    <recommendedName>
        <fullName evidence="2 3">Single-stranded DNA-binding protein</fullName>
        <shortName evidence="2">SSB</shortName>
    </recommendedName>
</protein>
<dbReference type="Pfam" id="PF00436">
    <property type="entry name" value="SSB"/>
    <property type="match status" value="1"/>
</dbReference>
<name>B0PAM7_9FIRM</name>
<dbReference type="PANTHER" id="PTHR10302">
    <property type="entry name" value="SINGLE-STRANDED DNA-BINDING PROTEIN"/>
    <property type="match status" value="1"/>
</dbReference>
<dbReference type="InterPro" id="IPR000424">
    <property type="entry name" value="Primosome_PriB/ssb"/>
</dbReference>
<dbReference type="AlphaFoldDB" id="B0PAM7"/>
<proteinExistence type="inferred from homology"/>
<dbReference type="SUPFAM" id="SSF50249">
    <property type="entry name" value="Nucleic acid-binding proteins"/>
    <property type="match status" value="1"/>
</dbReference>
<sequence>MLNKVILMGRFTADPELRQTPNGVSVTSFRIAVDRNFNSKDGERQADFINIVAWRQTAEFIVRYFVKGQMIALEGSIQTRSYEDKNGNKRMAVEVIAEHVWFAGGKSDNGASARPSNPCADTTDFLEISSDSDDLPF</sequence>
<comment type="subunit">
    <text evidence="2">Homotetramer.</text>
</comment>
<keyword evidence="1 2" id="KW-0238">DNA-binding</keyword>
<dbReference type="HAMAP" id="MF_00984">
    <property type="entry name" value="SSB"/>
    <property type="match status" value="1"/>
</dbReference>
<reference evidence="5" key="1">
    <citation type="submission" date="2007-11" db="EMBL/GenBank/DDBJ databases">
        <authorList>
            <person name="Fulton L."/>
            <person name="Clifton S."/>
            <person name="Fulton B."/>
            <person name="Xu J."/>
            <person name="Minx P."/>
            <person name="Pepin K.H."/>
            <person name="Johnson M."/>
            <person name="Thiruvilangam P."/>
            <person name="Bhonagiri V."/>
            <person name="Nash W.E."/>
            <person name="Mardis E.R."/>
            <person name="Wilson R.K."/>
        </authorList>
    </citation>
    <scope>NUCLEOTIDE SEQUENCE [LARGE SCALE GENOMIC DNA]</scope>
    <source>
        <strain evidence="5">DSM 17241</strain>
    </source>
</reference>
<keyword evidence="6" id="KW-1185">Reference proteome</keyword>
<feature type="region of interest" description="Disordered" evidence="4">
    <location>
        <begin position="107"/>
        <end position="137"/>
    </location>
</feature>
<dbReference type="Proteomes" id="UP000003803">
    <property type="component" value="Unassembled WGS sequence"/>
</dbReference>
<evidence type="ECO:0000256" key="4">
    <source>
        <dbReference type="SAM" id="MobiDB-lite"/>
    </source>
</evidence>
<dbReference type="NCBIfam" id="TIGR00621">
    <property type="entry name" value="ssb"/>
    <property type="match status" value="1"/>
</dbReference>
<accession>B0PAM7</accession>
<comment type="caution">
    <text evidence="2">Lacks conserved residue(s) required for the propagation of feature annotation.</text>
</comment>
<dbReference type="EMBL" id="ABGD02000014">
    <property type="protein sequence ID" value="EDS11207.1"/>
    <property type="molecule type" value="Genomic_DNA"/>
</dbReference>
<gene>
    <name evidence="5" type="ORF">ANACOL_01827</name>
</gene>
<dbReference type="InterPro" id="IPR011344">
    <property type="entry name" value="ssDNA-bd"/>
</dbReference>
<dbReference type="PROSITE" id="PS50935">
    <property type="entry name" value="SSB"/>
    <property type="match status" value="1"/>
</dbReference>
<dbReference type="RefSeq" id="WP_006875122.1">
    <property type="nucleotide sequence ID" value="NZ_DS544183.1"/>
</dbReference>
<dbReference type="HOGENOM" id="CLU_078758_6_2_9"/>
<dbReference type="GO" id="GO:0009295">
    <property type="term" value="C:nucleoid"/>
    <property type="evidence" value="ECO:0007669"/>
    <property type="project" value="TreeGrafter"/>
</dbReference>
<organism evidence="5 6">
    <name type="scientific">Anaerotruncus colihominis DSM 17241</name>
    <dbReference type="NCBI Taxonomy" id="445972"/>
    <lineage>
        <taxon>Bacteria</taxon>
        <taxon>Bacillati</taxon>
        <taxon>Bacillota</taxon>
        <taxon>Clostridia</taxon>
        <taxon>Eubacteriales</taxon>
        <taxon>Oscillospiraceae</taxon>
        <taxon>Anaerotruncus</taxon>
    </lineage>
</organism>
<dbReference type="InterPro" id="IPR012340">
    <property type="entry name" value="NA-bd_OB-fold"/>
</dbReference>
<dbReference type="PANTHER" id="PTHR10302:SF27">
    <property type="entry name" value="SINGLE-STRANDED DNA-BINDING PROTEIN"/>
    <property type="match status" value="1"/>
</dbReference>
<evidence type="ECO:0000256" key="3">
    <source>
        <dbReference type="RuleBase" id="RU000524"/>
    </source>
</evidence>
<evidence type="ECO:0000313" key="6">
    <source>
        <dbReference type="Proteomes" id="UP000003803"/>
    </source>
</evidence>
<evidence type="ECO:0000313" key="5">
    <source>
        <dbReference type="EMBL" id="EDS11207.1"/>
    </source>
</evidence>
<dbReference type="GO" id="GO:0006260">
    <property type="term" value="P:DNA replication"/>
    <property type="evidence" value="ECO:0007669"/>
    <property type="project" value="InterPro"/>
</dbReference>